<comment type="caution">
    <text evidence="16">The sequence shown here is derived from an EMBL/GenBank/DDBJ whole genome shotgun (WGS) entry which is preliminary data.</text>
</comment>
<dbReference type="SMART" id="SM00388">
    <property type="entry name" value="HisKA"/>
    <property type="match status" value="1"/>
</dbReference>
<dbReference type="InterPro" id="IPR005467">
    <property type="entry name" value="His_kinase_dom"/>
</dbReference>
<dbReference type="Pfam" id="PF00672">
    <property type="entry name" value="HAMP"/>
    <property type="match status" value="1"/>
</dbReference>
<dbReference type="CDD" id="cd00082">
    <property type="entry name" value="HisKA"/>
    <property type="match status" value="1"/>
</dbReference>
<keyword evidence="5" id="KW-0597">Phosphoprotein</keyword>
<evidence type="ECO:0000313" key="18">
    <source>
        <dbReference type="Proteomes" id="UP000319578"/>
    </source>
</evidence>
<evidence type="ECO:0000256" key="3">
    <source>
        <dbReference type="ARBA" id="ARBA00012438"/>
    </source>
</evidence>
<keyword evidence="7" id="KW-0547">Nucleotide-binding</keyword>
<evidence type="ECO:0000256" key="2">
    <source>
        <dbReference type="ARBA" id="ARBA00004651"/>
    </source>
</evidence>
<dbReference type="RefSeq" id="WP_049737268.1">
    <property type="nucleotide sequence ID" value="NZ_BJON01000008.1"/>
</dbReference>
<evidence type="ECO:0000256" key="9">
    <source>
        <dbReference type="ARBA" id="ARBA00022840"/>
    </source>
</evidence>
<organism evidence="16 17">
    <name type="scientific">Brevibacillus reuszeri</name>
    <dbReference type="NCBI Taxonomy" id="54915"/>
    <lineage>
        <taxon>Bacteria</taxon>
        <taxon>Bacillati</taxon>
        <taxon>Bacillota</taxon>
        <taxon>Bacilli</taxon>
        <taxon>Bacillales</taxon>
        <taxon>Paenibacillaceae</taxon>
        <taxon>Brevibacillus</taxon>
    </lineage>
</organism>
<dbReference type="Pfam" id="PF02518">
    <property type="entry name" value="HATPase_c"/>
    <property type="match status" value="1"/>
</dbReference>
<dbReference type="PRINTS" id="PR00344">
    <property type="entry name" value="BCTRLSENSOR"/>
</dbReference>
<evidence type="ECO:0000256" key="7">
    <source>
        <dbReference type="ARBA" id="ARBA00022741"/>
    </source>
</evidence>
<evidence type="ECO:0000313" key="17">
    <source>
        <dbReference type="Proteomes" id="UP000036834"/>
    </source>
</evidence>
<dbReference type="Proteomes" id="UP000319578">
    <property type="component" value="Unassembled WGS sequence"/>
</dbReference>
<dbReference type="STRING" id="54915.ADS79_04720"/>
<proteinExistence type="predicted"/>
<dbReference type="GO" id="GO:0005886">
    <property type="term" value="C:plasma membrane"/>
    <property type="evidence" value="ECO:0007669"/>
    <property type="project" value="UniProtKB-SubCell"/>
</dbReference>
<evidence type="ECO:0000256" key="11">
    <source>
        <dbReference type="ARBA" id="ARBA00023136"/>
    </source>
</evidence>
<comment type="subcellular location">
    <subcellularLocation>
        <location evidence="2">Cell membrane</location>
        <topology evidence="2">Multi-pass membrane protein</topology>
    </subcellularLocation>
</comment>
<feature type="domain" description="Histidine kinase" evidence="13">
    <location>
        <begin position="256"/>
        <end position="471"/>
    </location>
</feature>
<dbReference type="PROSITE" id="PS50109">
    <property type="entry name" value="HIS_KIN"/>
    <property type="match status" value="1"/>
</dbReference>
<dbReference type="EC" id="2.7.13.3" evidence="3"/>
<comment type="catalytic activity">
    <reaction evidence="1">
        <text>ATP + protein L-histidine = ADP + protein N-phospho-L-histidine.</text>
        <dbReference type="EC" id="2.7.13.3"/>
    </reaction>
</comment>
<evidence type="ECO:0000256" key="10">
    <source>
        <dbReference type="ARBA" id="ARBA00023012"/>
    </source>
</evidence>
<evidence type="ECO:0000259" key="14">
    <source>
        <dbReference type="PROSITE" id="PS50885"/>
    </source>
</evidence>
<dbReference type="SUPFAM" id="SSF55874">
    <property type="entry name" value="ATPase domain of HSP90 chaperone/DNA topoisomerase II/histidine kinase"/>
    <property type="match status" value="1"/>
</dbReference>
<evidence type="ECO:0000256" key="4">
    <source>
        <dbReference type="ARBA" id="ARBA00022475"/>
    </source>
</evidence>
<dbReference type="InterPro" id="IPR003661">
    <property type="entry name" value="HisK_dim/P_dom"/>
</dbReference>
<dbReference type="PANTHER" id="PTHR43711:SF26">
    <property type="entry name" value="SENSOR HISTIDINE KINASE RCSC"/>
    <property type="match status" value="1"/>
</dbReference>
<feature type="domain" description="HAMP" evidence="14">
    <location>
        <begin position="195"/>
        <end position="248"/>
    </location>
</feature>
<feature type="transmembrane region" description="Helical" evidence="12">
    <location>
        <begin position="20"/>
        <end position="38"/>
    </location>
</feature>
<dbReference type="Pfam" id="PF00512">
    <property type="entry name" value="HisKA"/>
    <property type="match status" value="1"/>
</dbReference>
<dbReference type="CDD" id="cd00075">
    <property type="entry name" value="HATPase"/>
    <property type="match status" value="1"/>
</dbReference>
<dbReference type="EMBL" id="BJON01000008">
    <property type="protein sequence ID" value="GED68364.1"/>
    <property type="molecule type" value="Genomic_DNA"/>
</dbReference>
<dbReference type="PANTHER" id="PTHR43711">
    <property type="entry name" value="TWO-COMPONENT HISTIDINE KINASE"/>
    <property type="match status" value="1"/>
</dbReference>
<keyword evidence="12" id="KW-0812">Transmembrane</keyword>
<dbReference type="InterPro" id="IPR003594">
    <property type="entry name" value="HATPase_dom"/>
</dbReference>
<dbReference type="Gene3D" id="1.10.287.130">
    <property type="match status" value="1"/>
</dbReference>
<dbReference type="SMART" id="SM00304">
    <property type="entry name" value="HAMP"/>
    <property type="match status" value="1"/>
</dbReference>
<dbReference type="InterPro" id="IPR050736">
    <property type="entry name" value="Sensor_HK_Regulatory"/>
</dbReference>
<dbReference type="OrthoDB" id="9813151at2"/>
<evidence type="ECO:0000313" key="15">
    <source>
        <dbReference type="EMBL" id="GED68364.1"/>
    </source>
</evidence>
<reference evidence="17" key="1">
    <citation type="submission" date="2015-07" db="EMBL/GenBank/DDBJ databases">
        <title>Genome sequencing project for genomic taxonomy and phylogenomics of Bacillus-like bacteria.</title>
        <authorList>
            <person name="Liu B."/>
            <person name="Wang J."/>
            <person name="Zhu Y."/>
            <person name="Liu G."/>
            <person name="Chen Q."/>
            <person name="Chen Z."/>
            <person name="Lan J."/>
            <person name="Che J."/>
            <person name="Ge C."/>
            <person name="Shi H."/>
            <person name="Pan Z."/>
            <person name="Liu X."/>
        </authorList>
    </citation>
    <scope>NUCLEOTIDE SEQUENCE [LARGE SCALE GENOMIC DNA]</scope>
    <source>
        <strain evidence="17">DSM 9887</strain>
    </source>
</reference>
<dbReference type="PATRIC" id="fig|54915.3.peg.6337"/>
<dbReference type="GO" id="GO:0000155">
    <property type="term" value="F:phosphorelay sensor kinase activity"/>
    <property type="evidence" value="ECO:0007669"/>
    <property type="project" value="InterPro"/>
</dbReference>
<reference evidence="16" key="2">
    <citation type="submission" date="2015-07" db="EMBL/GenBank/DDBJ databases">
        <title>MeaNS - Measles Nucleotide Surveillance Program.</title>
        <authorList>
            <person name="Tran T."/>
            <person name="Druce J."/>
        </authorList>
    </citation>
    <scope>NUCLEOTIDE SEQUENCE</scope>
    <source>
        <strain evidence="16">DSM 9887</strain>
    </source>
</reference>
<dbReference type="SMART" id="SM00387">
    <property type="entry name" value="HATPase_c"/>
    <property type="match status" value="1"/>
</dbReference>
<gene>
    <name evidence="16" type="ORF">ADS79_04720</name>
    <name evidence="15" type="ORF">BRE01_20660</name>
</gene>
<dbReference type="Gene3D" id="3.30.565.10">
    <property type="entry name" value="Histidine kinase-like ATPase, C-terminal domain"/>
    <property type="match status" value="1"/>
</dbReference>
<dbReference type="PROSITE" id="PS50885">
    <property type="entry name" value="HAMP"/>
    <property type="match status" value="1"/>
</dbReference>
<dbReference type="InterPro" id="IPR036890">
    <property type="entry name" value="HATPase_C_sf"/>
</dbReference>
<sequence>MFIKNNEPVSLLHYWTTRYLLTLCIGLVLIGVVSAYWIKYAAIEKQLEVTRLFAEEVADRVVDDDGNVLVGDKLHQVLDNRRKFMGVDRNLLLFVQNKKGEIIYNRTGMVNPALKQALPRMLEQANTADKVKQPSGDTLYVIRKDLEYNDVPVGQVILLFPETDIKVGREQVQYLVIMLGSLGILGWAVIYFHARKLSDPIQDVVLSARRIVEGNYDVTINKTIKEREIHELVYTFKEMADRLRQLESIRTELLAGVTHELKTPVTAISGLVQAVNDEVVTGDEKNEFLQICLKETKRLQKMVEDLLDFNSFAVGAIAVQLEEQNLSKLIPEIASQWRVTQDLENVEFITQLPEKETIINIDPSRVQQVVINLLNNAKQAVGKKGKIELVLYATDSDMRVDVRDDGQGIPLDEQSLVFERFFRGRNKKEKVRGLGLGLSFSKMIAKALGGDLILGQSSPQGSTFTLILPKK</sequence>
<reference evidence="15 18" key="3">
    <citation type="submission" date="2019-06" db="EMBL/GenBank/DDBJ databases">
        <title>Whole genome shotgun sequence of Brevibacillus reuszeri NBRC 15719.</title>
        <authorList>
            <person name="Hosoyama A."/>
            <person name="Uohara A."/>
            <person name="Ohji S."/>
            <person name="Ichikawa N."/>
        </authorList>
    </citation>
    <scope>NUCLEOTIDE SEQUENCE [LARGE SCALE GENOMIC DNA]</scope>
    <source>
        <strain evidence="15 18">NBRC 15719</strain>
    </source>
</reference>
<name>A0A0K9YX24_9BACL</name>
<keyword evidence="12" id="KW-1133">Transmembrane helix</keyword>
<dbReference type="Proteomes" id="UP000036834">
    <property type="component" value="Unassembled WGS sequence"/>
</dbReference>
<keyword evidence="8 16" id="KW-0418">Kinase</keyword>
<evidence type="ECO:0000259" key="13">
    <source>
        <dbReference type="PROSITE" id="PS50109"/>
    </source>
</evidence>
<keyword evidence="11 12" id="KW-0472">Membrane</keyword>
<evidence type="ECO:0000256" key="12">
    <source>
        <dbReference type="SAM" id="Phobius"/>
    </source>
</evidence>
<dbReference type="AlphaFoldDB" id="A0A0K9YX24"/>
<keyword evidence="10" id="KW-0902">Two-component regulatory system</keyword>
<evidence type="ECO:0000256" key="1">
    <source>
        <dbReference type="ARBA" id="ARBA00000085"/>
    </source>
</evidence>
<dbReference type="InterPro" id="IPR004358">
    <property type="entry name" value="Sig_transdc_His_kin-like_C"/>
</dbReference>
<dbReference type="SUPFAM" id="SSF47384">
    <property type="entry name" value="Homodimeric domain of signal transducing histidine kinase"/>
    <property type="match status" value="1"/>
</dbReference>
<keyword evidence="4" id="KW-1003">Cell membrane</keyword>
<evidence type="ECO:0000256" key="8">
    <source>
        <dbReference type="ARBA" id="ARBA00022777"/>
    </source>
</evidence>
<protein>
    <recommendedName>
        <fullName evidence="3">histidine kinase</fullName>
        <ecNumber evidence="3">2.7.13.3</ecNumber>
    </recommendedName>
</protein>
<dbReference type="EMBL" id="LGIQ01000005">
    <property type="protein sequence ID" value="KNB73274.1"/>
    <property type="molecule type" value="Genomic_DNA"/>
</dbReference>
<accession>A0A0K9YX24</accession>
<evidence type="ECO:0000256" key="6">
    <source>
        <dbReference type="ARBA" id="ARBA00022679"/>
    </source>
</evidence>
<feature type="transmembrane region" description="Helical" evidence="12">
    <location>
        <begin position="174"/>
        <end position="194"/>
    </location>
</feature>
<dbReference type="InterPro" id="IPR036097">
    <property type="entry name" value="HisK_dim/P_sf"/>
</dbReference>
<keyword evidence="18" id="KW-1185">Reference proteome</keyword>
<evidence type="ECO:0000313" key="16">
    <source>
        <dbReference type="EMBL" id="KNB73274.1"/>
    </source>
</evidence>
<evidence type="ECO:0000256" key="5">
    <source>
        <dbReference type="ARBA" id="ARBA00022553"/>
    </source>
</evidence>
<dbReference type="SUPFAM" id="SSF158472">
    <property type="entry name" value="HAMP domain-like"/>
    <property type="match status" value="1"/>
</dbReference>
<keyword evidence="6" id="KW-0808">Transferase</keyword>
<dbReference type="CDD" id="cd06225">
    <property type="entry name" value="HAMP"/>
    <property type="match status" value="1"/>
</dbReference>
<keyword evidence="9" id="KW-0067">ATP-binding</keyword>
<dbReference type="Gene3D" id="6.10.340.10">
    <property type="match status" value="1"/>
</dbReference>
<dbReference type="GO" id="GO:0005524">
    <property type="term" value="F:ATP binding"/>
    <property type="evidence" value="ECO:0007669"/>
    <property type="project" value="UniProtKB-KW"/>
</dbReference>
<dbReference type="InterPro" id="IPR003660">
    <property type="entry name" value="HAMP_dom"/>
</dbReference>